<dbReference type="Proteomes" id="UP000256964">
    <property type="component" value="Unassembled WGS sequence"/>
</dbReference>
<reference evidence="2 3" key="1">
    <citation type="journal article" date="2018" name="Biotechnol. Biofuels">
        <title>Integrative visual omics of the white-rot fungus Polyporus brumalis exposes the biotechnological potential of its oxidative enzymes for delignifying raw plant biomass.</title>
        <authorList>
            <person name="Miyauchi S."/>
            <person name="Rancon A."/>
            <person name="Drula E."/>
            <person name="Hage H."/>
            <person name="Chaduli D."/>
            <person name="Favel A."/>
            <person name="Grisel S."/>
            <person name="Henrissat B."/>
            <person name="Herpoel-Gimbert I."/>
            <person name="Ruiz-Duenas F.J."/>
            <person name="Chevret D."/>
            <person name="Hainaut M."/>
            <person name="Lin J."/>
            <person name="Wang M."/>
            <person name="Pangilinan J."/>
            <person name="Lipzen A."/>
            <person name="Lesage-Meessen L."/>
            <person name="Navarro D."/>
            <person name="Riley R."/>
            <person name="Grigoriev I.V."/>
            <person name="Zhou S."/>
            <person name="Raouche S."/>
            <person name="Rosso M.N."/>
        </authorList>
    </citation>
    <scope>NUCLEOTIDE SEQUENCE [LARGE SCALE GENOMIC DNA]</scope>
    <source>
        <strain evidence="2 3">BRFM 1820</strain>
    </source>
</reference>
<dbReference type="OrthoDB" id="2835132at2759"/>
<dbReference type="SUPFAM" id="SSF81383">
    <property type="entry name" value="F-box domain"/>
    <property type="match status" value="1"/>
</dbReference>
<protein>
    <recommendedName>
        <fullName evidence="1">F-box domain-containing protein</fullName>
    </recommendedName>
</protein>
<evidence type="ECO:0000259" key="1">
    <source>
        <dbReference type="Pfam" id="PF12937"/>
    </source>
</evidence>
<accession>A0A371CQ81</accession>
<dbReference type="EMBL" id="KZ857484">
    <property type="protein sequence ID" value="RDX42449.1"/>
    <property type="molecule type" value="Genomic_DNA"/>
</dbReference>
<evidence type="ECO:0000313" key="3">
    <source>
        <dbReference type="Proteomes" id="UP000256964"/>
    </source>
</evidence>
<gene>
    <name evidence="2" type="ORF">OH76DRAFT_1362772</name>
</gene>
<feature type="non-terminal residue" evidence="2">
    <location>
        <position position="65"/>
    </location>
</feature>
<dbReference type="AlphaFoldDB" id="A0A371CQ81"/>
<dbReference type="Gene3D" id="1.20.1280.50">
    <property type="match status" value="1"/>
</dbReference>
<proteinExistence type="predicted"/>
<sequence>MSLTHETDINGTNVLPGTLSQFPPELECAILESLKDDKPTAASCSLVCRRWRPISQSLLYRAVDI</sequence>
<dbReference type="InterPro" id="IPR001810">
    <property type="entry name" value="F-box_dom"/>
</dbReference>
<keyword evidence="3" id="KW-1185">Reference proteome</keyword>
<dbReference type="Pfam" id="PF12937">
    <property type="entry name" value="F-box-like"/>
    <property type="match status" value="1"/>
</dbReference>
<dbReference type="InterPro" id="IPR036047">
    <property type="entry name" value="F-box-like_dom_sf"/>
</dbReference>
<name>A0A371CQ81_9APHY</name>
<organism evidence="2 3">
    <name type="scientific">Lentinus brumalis</name>
    <dbReference type="NCBI Taxonomy" id="2498619"/>
    <lineage>
        <taxon>Eukaryota</taxon>
        <taxon>Fungi</taxon>
        <taxon>Dikarya</taxon>
        <taxon>Basidiomycota</taxon>
        <taxon>Agaricomycotina</taxon>
        <taxon>Agaricomycetes</taxon>
        <taxon>Polyporales</taxon>
        <taxon>Polyporaceae</taxon>
        <taxon>Lentinus</taxon>
    </lineage>
</organism>
<feature type="domain" description="F-box" evidence="1">
    <location>
        <begin position="21"/>
        <end position="64"/>
    </location>
</feature>
<evidence type="ECO:0000313" key="2">
    <source>
        <dbReference type="EMBL" id="RDX42449.1"/>
    </source>
</evidence>